<organism evidence="1 2">
    <name type="scientific">Sulfolobus polyhedral virus 2</name>
    <dbReference type="NCBI Taxonomy" id="2493125"/>
    <lineage>
        <taxon>Viruses</taxon>
        <taxon>Viruses incertae sedis</taxon>
        <taxon>Portogloboviridae</taxon>
        <taxon>Alphaportoglobovirus</taxon>
        <taxon>Alphaportoglobovirus umijigokuense</taxon>
    </lineage>
</organism>
<sequence>MTVIDGVSVTDTPWLKRGWVMYASASTRSTKNIECGVGATLSACGTLPATSTEVLARWGNEARSSLLQEGVAHHVSIL</sequence>
<dbReference type="EMBL" id="MK064567">
    <property type="protein sequence ID" value="AZI76040.1"/>
    <property type="molecule type" value="Genomic_DNA"/>
</dbReference>
<gene>
    <name evidence="1" type="ORF">SPV2_gp41</name>
</gene>
<reference evidence="1 2" key="1">
    <citation type="journal article" date="2018" name="Environ. Microbiol.">
        <title>New archaeal viruses discovered by metagenomic analysis of viral communities in enrichment cultures.</title>
        <authorList>
            <person name="Liu Y."/>
            <person name="Brandt D."/>
            <person name="Ishino S."/>
            <person name="Ishino Y."/>
            <person name="Koonin E.V."/>
            <person name="Kalinowski J."/>
            <person name="Krupovic M."/>
            <person name="Prangishvili D."/>
        </authorList>
    </citation>
    <scope>NUCLEOTIDE SEQUENCE [LARGE SCALE GENOMIC DNA]</scope>
</reference>
<proteinExistence type="predicted"/>
<name>A0A3S8NFN6_9VIRU</name>
<dbReference type="Proteomes" id="UP000272463">
    <property type="component" value="Segment"/>
</dbReference>
<protein>
    <submittedName>
        <fullName evidence="1">Uncharacterized protein</fullName>
    </submittedName>
</protein>
<accession>A0A3S8NFN6</accession>
<evidence type="ECO:0000313" key="2">
    <source>
        <dbReference type="Proteomes" id="UP000272463"/>
    </source>
</evidence>
<evidence type="ECO:0000313" key="1">
    <source>
        <dbReference type="EMBL" id="AZI76040.1"/>
    </source>
</evidence>
<keyword evidence="2" id="KW-1185">Reference proteome</keyword>